<feature type="transmembrane region" description="Helical" evidence="5">
    <location>
        <begin position="271"/>
        <end position="292"/>
    </location>
</feature>
<feature type="transmembrane region" description="Helical" evidence="5">
    <location>
        <begin position="46"/>
        <end position="66"/>
    </location>
</feature>
<feature type="transmembrane region" description="Helical" evidence="5">
    <location>
        <begin position="324"/>
        <end position="345"/>
    </location>
</feature>
<evidence type="ECO:0000256" key="3">
    <source>
        <dbReference type="ARBA" id="ARBA00022989"/>
    </source>
</evidence>
<keyword evidence="2 5" id="KW-0812">Transmembrane</keyword>
<evidence type="ECO:0000313" key="7">
    <source>
        <dbReference type="Proteomes" id="UP001333818"/>
    </source>
</evidence>
<feature type="transmembrane region" description="Helical" evidence="5">
    <location>
        <begin position="119"/>
        <end position="139"/>
    </location>
</feature>
<protein>
    <submittedName>
        <fullName evidence="6">Amino acid permease</fullName>
    </submittedName>
</protein>
<feature type="transmembrane region" description="Helical" evidence="5">
    <location>
        <begin position="384"/>
        <end position="406"/>
    </location>
</feature>
<evidence type="ECO:0000313" key="6">
    <source>
        <dbReference type="EMBL" id="MEE3715468.1"/>
    </source>
</evidence>
<feature type="transmembrane region" description="Helical" evidence="5">
    <location>
        <begin position="12"/>
        <end position="34"/>
    </location>
</feature>
<dbReference type="PANTHER" id="PTHR11785">
    <property type="entry name" value="AMINO ACID TRANSPORTER"/>
    <property type="match status" value="1"/>
</dbReference>
<dbReference type="PIRSF" id="PIRSF006060">
    <property type="entry name" value="AA_transporter"/>
    <property type="match status" value="1"/>
</dbReference>
<feature type="transmembrane region" description="Helical" evidence="5">
    <location>
        <begin position="184"/>
        <end position="207"/>
    </location>
</feature>
<keyword evidence="3 5" id="KW-1133">Transmembrane helix</keyword>
<feature type="transmembrane region" description="Helical" evidence="5">
    <location>
        <begin position="351"/>
        <end position="372"/>
    </location>
</feature>
<keyword evidence="7" id="KW-1185">Reference proteome</keyword>
<organism evidence="6 7">
    <name type="scientific">Tumidithrix elongata BACA0141</name>
    <dbReference type="NCBI Taxonomy" id="2716417"/>
    <lineage>
        <taxon>Bacteria</taxon>
        <taxon>Bacillati</taxon>
        <taxon>Cyanobacteriota</taxon>
        <taxon>Cyanophyceae</taxon>
        <taxon>Pseudanabaenales</taxon>
        <taxon>Pseudanabaenaceae</taxon>
        <taxon>Tumidithrix</taxon>
        <taxon>Tumidithrix elongata</taxon>
    </lineage>
</organism>
<keyword evidence="4 5" id="KW-0472">Membrane</keyword>
<sequence>MNVDSSPRKIDLFTATCLVVANTIGVGVFTSLGFQVTSITSGFALLALWIVGGIFALCGALCYGELASVMPRSGGEYHYLSKIYHPIVGFLSGWVSVTVGFAAPIAAAAIALGKYFSHVVPSIDAKATALIAVIAISLIHTRNIRVGAYFQGISTTLKVALILVLIACGFLIQQPQNLSFLPSAAAFSDIFSATFATSLVFVTYAYSGWNASIYIANDIKKPEKNIPFSLLLGTLVVLVLYVFLNFIFLFTTPIGELAGQLDVGYVVANRIFGAAGGNIMSFLISFGLVSSISSMVWAGPRVTQVIGEDIPLFKLLSKRNQYGVPLYAMLLQLAIVIFLTISSSFEVVITYLGFTLTLSSCITVLGLFVHRLRYPDILRPYRTWGYPLTPLIFLAISLWMLVFIFRDKPAESLAGLGTILLGIPIYLWGARQKAPMLDSTEIE</sequence>
<dbReference type="RefSeq" id="WP_330481890.1">
    <property type="nucleotide sequence ID" value="NZ_JAZBJZ010000004.1"/>
</dbReference>
<dbReference type="EMBL" id="JAZBJZ010000004">
    <property type="protein sequence ID" value="MEE3715468.1"/>
    <property type="molecule type" value="Genomic_DNA"/>
</dbReference>
<evidence type="ECO:0000256" key="4">
    <source>
        <dbReference type="ARBA" id="ARBA00023136"/>
    </source>
</evidence>
<dbReference type="InterPro" id="IPR050598">
    <property type="entry name" value="AminoAcid_Transporter"/>
</dbReference>
<dbReference type="Pfam" id="PF13520">
    <property type="entry name" value="AA_permease_2"/>
    <property type="match status" value="1"/>
</dbReference>
<evidence type="ECO:0000256" key="2">
    <source>
        <dbReference type="ARBA" id="ARBA00022692"/>
    </source>
</evidence>
<reference evidence="6" key="1">
    <citation type="submission" date="2024-01" db="EMBL/GenBank/DDBJ databases">
        <title>Bank of Algae and Cyanobacteria of the Azores (BACA) strain genomes.</title>
        <authorList>
            <person name="Luz R."/>
            <person name="Cordeiro R."/>
            <person name="Fonseca A."/>
            <person name="Goncalves V."/>
        </authorList>
    </citation>
    <scope>NUCLEOTIDE SEQUENCE</scope>
    <source>
        <strain evidence="6">BACA0141</strain>
    </source>
</reference>
<feature type="transmembrane region" description="Helical" evidence="5">
    <location>
        <begin position="87"/>
        <end position="113"/>
    </location>
</feature>
<name>A0AAW9PYA5_9CYAN</name>
<feature type="transmembrane region" description="Helical" evidence="5">
    <location>
        <begin position="146"/>
        <end position="172"/>
    </location>
</feature>
<dbReference type="Gene3D" id="1.20.1740.10">
    <property type="entry name" value="Amino acid/polyamine transporter I"/>
    <property type="match status" value="1"/>
</dbReference>
<dbReference type="Proteomes" id="UP001333818">
    <property type="component" value="Unassembled WGS sequence"/>
</dbReference>
<evidence type="ECO:0000256" key="1">
    <source>
        <dbReference type="ARBA" id="ARBA00004141"/>
    </source>
</evidence>
<dbReference type="InterPro" id="IPR002293">
    <property type="entry name" value="AA/rel_permease1"/>
</dbReference>
<evidence type="ECO:0000256" key="5">
    <source>
        <dbReference type="SAM" id="Phobius"/>
    </source>
</evidence>
<comment type="subcellular location">
    <subcellularLocation>
        <location evidence="1">Membrane</location>
        <topology evidence="1">Multi-pass membrane protein</topology>
    </subcellularLocation>
</comment>
<dbReference type="AlphaFoldDB" id="A0AAW9PYA5"/>
<accession>A0AAW9PYA5</accession>
<comment type="caution">
    <text evidence="6">The sequence shown here is derived from an EMBL/GenBank/DDBJ whole genome shotgun (WGS) entry which is preliminary data.</text>
</comment>
<feature type="transmembrane region" description="Helical" evidence="5">
    <location>
        <begin position="412"/>
        <end position="429"/>
    </location>
</feature>
<feature type="transmembrane region" description="Helical" evidence="5">
    <location>
        <begin position="228"/>
        <end position="251"/>
    </location>
</feature>
<dbReference type="GO" id="GO:0015179">
    <property type="term" value="F:L-amino acid transmembrane transporter activity"/>
    <property type="evidence" value="ECO:0007669"/>
    <property type="project" value="TreeGrafter"/>
</dbReference>
<dbReference type="GO" id="GO:0016020">
    <property type="term" value="C:membrane"/>
    <property type="evidence" value="ECO:0007669"/>
    <property type="project" value="UniProtKB-SubCell"/>
</dbReference>
<gene>
    <name evidence="6" type="ORF">V2H45_01775</name>
</gene>
<proteinExistence type="predicted"/>
<dbReference type="PANTHER" id="PTHR11785:SF512">
    <property type="entry name" value="SOBREMESA, ISOFORM B"/>
    <property type="match status" value="1"/>
</dbReference>